<dbReference type="PANTHER" id="PTHR30505">
    <property type="entry name" value="FRUCTOSE-LIKE PERMEASE"/>
    <property type="match status" value="1"/>
</dbReference>
<keyword evidence="7" id="KW-0598">Phosphotransferase system</keyword>
<keyword evidence="9 11" id="KW-1133">Transmembrane helix</keyword>
<dbReference type="Proteomes" id="UP000711995">
    <property type="component" value="Unassembled WGS sequence"/>
</dbReference>
<feature type="transmembrane region" description="Helical" evidence="11">
    <location>
        <begin position="376"/>
        <end position="394"/>
    </location>
</feature>
<comment type="caution">
    <text evidence="14">The sequence shown here is derived from an EMBL/GenBank/DDBJ whole genome shotgun (WGS) entry which is preliminary data.</text>
</comment>
<dbReference type="InterPro" id="IPR036095">
    <property type="entry name" value="PTS_EIIB-like_sf"/>
</dbReference>
<evidence type="ECO:0000256" key="1">
    <source>
        <dbReference type="ARBA" id="ARBA00004429"/>
    </source>
</evidence>
<feature type="transmembrane region" description="Helical" evidence="11">
    <location>
        <begin position="228"/>
        <end position="249"/>
    </location>
</feature>
<evidence type="ECO:0000256" key="9">
    <source>
        <dbReference type="ARBA" id="ARBA00022989"/>
    </source>
</evidence>
<feature type="transmembrane region" description="Helical" evidence="11">
    <location>
        <begin position="261"/>
        <end position="282"/>
    </location>
</feature>
<evidence type="ECO:0000313" key="15">
    <source>
        <dbReference type="Proteomes" id="UP000711995"/>
    </source>
</evidence>
<dbReference type="RefSeq" id="WP_167701048.1">
    <property type="nucleotide sequence ID" value="NZ_CP118176.1"/>
</dbReference>
<feature type="domain" description="PTS EIIB type-2" evidence="12">
    <location>
        <begin position="7"/>
        <end position="102"/>
    </location>
</feature>
<organism evidence="14 15">
    <name type="scientific">Entomospira entomophila</name>
    <dbReference type="NCBI Taxonomy" id="2719988"/>
    <lineage>
        <taxon>Bacteria</taxon>
        <taxon>Pseudomonadati</taxon>
        <taxon>Spirochaetota</taxon>
        <taxon>Spirochaetia</taxon>
        <taxon>Spirochaetales</taxon>
        <taxon>Spirochaetaceae</taxon>
        <taxon>Entomospira</taxon>
    </lineage>
</organism>
<dbReference type="InterPro" id="IPR003352">
    <property type="entry name" value="PTS_EIIC"/>
</dbReference>
<evidence type="ECO:0000256" key="5">
    <source>
        <dbReference type="ARBA" id="ARBA00022597"/>
    </source>
</evidence>
<dbReference type="Pfam" id="PF02302">
    <property type="entry name" value="PTS_IIB"/>
    <property type="match status" value="1"/>
</dbReference>
<protein>
    <submittedName>
        <fullName evidence="14">PTS transporter subunit EIIC</fullName>
    </submittedName>
</protein>
<feature type="transmembrane region" description="Helical" evidence="11">
    <location>
        <begin position="302"/>
        <end position="320"/>
    </location>
</feature>
<dbReference type="NCBIfam" id="TIGR00829">
    <property type="entry name" value="FRU"/>
    <property type="match status" value="1"/>
</dbReference>
<evidence type="ECO:0000313" key="14">
    <source>
        <dbReference type="EMBL" id="NIZ41426.1"/>
    </source>
</evidence>
<sequence length="465" mass="48831">MSQPKYIIAATGCPTGVAHTFMAAEALRKAANELGVKIKVETHGQVGIENSLTKEDIAQADCVIIAADKDVQAHRFGGKAVIVTSVGDGIKRAKELIEQAISDPSIPIMPVQASGAESRDTTAGSIAGESLGRRAYKHLMSGVSHMLPFVVGGGVLIALSFFWGIHSADPTHEQYNPIASKLMTIGGVSMGFMVPVLAAFIAQSIASRPGLVVGFIGGSLALQGGTGFLGGLVAGFLSGGIILLLQRLFKPLPKSLQALKAIFLYPVLGIISIGLIMLTISAPMEQINNNVMHFLAQFEDGNPLLLGLIVGSMMAFDMGGPINKAAYVTGTVLLAQGNTSFMAGVMAAGMTPPLITALATSLFRTHFDAEERNAGLINYLLSATFITEGAIPFASKDPLKVIPIFMIGSALSAMLTYLFRVAVPAPHGGLIVLPLVTHGFLWLIAIVLGSLLGALLMGLQRRYWK</sequence>
<comment type="subcellular location">
    <subcellularLocation>
        <location evidence="1">Cell inner membrane</location>
        <topology evidence="1">Multi-pass membrane protein</topology>
    </subcellularLocation>
</comment>
<keyword evidence="10 11" id="KW-0472">Membrane</keyword>
<evidence type="ECO:0000256" key="10">
    <source>
        <dbReference type="ARBA" id="ARBA00023136"/>
    </source>
</evidence>
<dbReference type="FunFam" id="3.40.50.2300:FF:000014">
    <property type="entry name" value="PTS system fructose-like transporter subunit IIB"/>
    <property type="match status" value="1"/>
</dbReference>
<dbReference type="CDD" id="cd05569">
    <property type="entry name" value="PTS_IIB_fructose"/>
    <property type="match status" value="1"/>
</dbReference>
<dbReference type="PANTHER" id="PTHR30505:SF28">
    <property type="entry name" value="PTS SYSTEM 2-O-ALPHA-MANNOSYL-D-GLYCERATE-SPECIFIC EIIABC COMPONENT"/>
    <property type="match status" value="1"/>
</dbReference>
<dbReference type="InterPro" id="IPR013014">
    <property type="entry name" value="PTS_EIIC_2"/>
</dbReference>
<evidence type="ECO:0000256" key="6">
    <source>
        <dbReference type="ARBA" id="ARBA00022679"/>
    </source>
</evidence>
<feature type="transmembrane region" description="Helical" evidence="11">
    <location>
        <begin position="341"/>
        <end position="364"/>
    </location>
</feature>
<feature type="domain" description="PTS EIIC type-2" evidence="13">
    <location>
        <begin position="135"/>
        <end position="464"/>
    </location>
</feature>
<keyword evidence="15" id="KW-1185">Reference proteome</keyword>
<feature type="transmembrane region" description="Helical" evidence="11">
    <location>
        <begin position="143"/>
        <end position="166"/>
    </location>
</feature>
<dbReference type="SUPFAM" id="SSF52794">
    <property type="entry name" value="PTS system IIB component-like"/>
    <property type="match status" value="1"/>
</dbReference>
<dbReference type="PROSITE" id="PS51099">
    <property type="entry name" value="PTS_EIIB_TYPE_2"/>
    <property type="match status" value="1"/>
</dbReference>
<dbReference type="Gene3D" id="3.40.50.2300">
    <property type="match status" value="1"/>
</dbReference>
<dbReference type="InterPro" id="IPR003353">
    <property type="entry name" value="PTS_IIB_fruc"/>
</dbReference>
<feature type="transmembrane region" description="Helical" evidence="11">
    <location>
        <begin position="401"/>
        <end position="419"/>
    </location>
</feature>
<dbReference type="InterPro" id="IPR050864">
    <property type="entry name" value="Bacterial_PTS_Sugar_Transport"/>
</dbReference>
<evidence type="ECO:0000256" key="11">
    <source>
        <dbReference type="SAM" id="Phobius"/>
    </source>
</evidence>
<evidence type="ECO:0000256" key="2">
    <source>
        <dbReference type="ARBA" id="ARBA00022448"/>
    </source>
</evidence>
<dbReference type="InterPro" id="IPR006327">
    <property type="entry name" value="PTS_IIC_fruc"/>
</dbReference>
<dbReference type="NCBIfam" id="TIGR01427">
    <property type="entry name" value="PTS_IIC_fructo"/>
    <property type="match status" value="1"/>
</dbReference>
<dbReference type="InterPro" id="IPR003501">
    <property type="entry name" value="PTS_EIIB_2/3"/>
</dbReference>
<keyword evidence="3" id="KW-1003">Cell membrane</keyword>
<dbReference type="Pfam" id="PF02378">
    <property type="entry name" value="PTS_EIIC"/>
    <property type="match status" value="1"/>
</dbReference>
<keyword evidence="5" id="KW-0762">Sugar transport</keyword>
<reference evidence="14 15" key="1">
    <citation type="submission" date="2020-03" db="EMBL/GenBank/DDBJ databases">
        <title>Spirochaetal bacteria isolated from arthropods constitute a novel genus Entomospira genus novum within the order Spirochaetales.</title>
        <authorList>
            <person name="Grana-Miraglia L."/>
            <person name="Sikutova S."/>
            <person name="Fingerle V."/>
            <person name="Sing A."/>
            <person name="Castillo-Ramirez S."/>
            <person name="Margos G."/>
            <person name="Rudolf I."/>
        </authorList>
    </citation>
    <scope>NUCLEOTIDE SEQUENCE [LARGE SCALE GENOMIC DNA]</scope>
    <source>
        <strain evidence="14 15">BR193</strain>
    </source>
</reference>
<keyword evidence="6" id="KW-0808">Transferase</keyword>
<dbReference type="InterPro" id="IPR013011">
    <property type="entry name" value="PTS_EIIB_2"/>
</dbReference>
<keyword evidence="4" id="KW-0597">Phosphoprotein</keyword>
<feature type="transmembrane region" description="Helical" evidence="11">
    <location>
        <begin position="178"/>
        <end position="198"/>
    </location>
</feature>
<evidence type="ECO:0000256" key="8">
    <source>
        <dbReference type="ARBA" id="ARBA00022692"/>
    </source>
</evidence>
<gene>
    <name evidence="14" type="ORF">HCT14_07890</name>
</gene>
<dbReference type="AlphaFoldDB" id="A0A968GDF0"/>
<keyword evidence="8 11" id="KW-0812">Transmembrane</keyword>
<name>A0A968GDF0_9SPIO</name>
<proteinExistence type="predicted"/>
<keyword evidence="2" id="KW-0813">Transport</keyword>
<evidence type="ECO:0000259" key="12">
    <source>
        <dbReference type="PROSITE" id="PS51099"/>
    </source>
</evidence>
<dbReference type="GO" id="GO:0005351">
    <property type="term" value="F:carbohydrate:proton symporter activity"/>
    <property type="evidence" value="ECO:0007669"/>
    <property type="project" value="InterPro"/>
</dbReference>
<dbReference type="PROSITE" id="PS51104">
    <property type="entry name" value="PTS_EIIC_TYPE_2"/>
    <property type="match status" value="1"/>
</dbReference>
<evidence type="ECO:0000256" key="7">
    <source>
        <dbReference type="ARBA" id="ARBA00022683"/>
    </source>
</evidence>
<dbReference type="GO" id="GO:0005886">
    <property type="term" value="C:plasma membrane"/>
    <property type="evidence" value="ECO:0007669"/>
    <property type="project" value="UniProtKB-SubCell"/>
</dbReference>
<evidence type="ECO:0000256" key="3">
    <source>
        <dbReference type="ARBA" id="ARBA00022475"/>
    </source>
</evidence>
<dbReference type="GO" id="GO:0090563">
    <property type="term" value="F:protein-phosphocysteine-sugar phosphotransferase activity"/>
    <property type="evidence" value="ECO:0007669"/>
    <property type="project" value="TreeGrafter"/>
</dbReference>
<evidence type="ECO:0000259" key="13">
    <source>
        <dbReference type="PROSITE" id="PS51104"/>
    </source>
</evidence>
<dbReference type="EMBL" id="JAATLJ010000003">
    <property type="protein sequence ID" value="NIZ41426.1"/>
    <property type="molecule type" value="Genomic_DNA"/>
</dbReference>
<dbReference type="GO" id="GO:0009401">
    <property type="term" value="P:phosphoenolpyruvate-dependent sugar phosphotransferase system"/>
    <property type="evidence" value="ECO:0007669"/>
    <property type="project" value="UniProtKB-KW"/>
</dbReference>
<accession>A0A968GDF0</accession>
<evidence type="ECO:0000256" key="4">
    <source>
        <dbReference type="ARBA" id="ARBA00022553"/>
    </source>
</evidence>
<feature type="transmembrane region" description="Helical" evidence="11">
    <location>
        <begin position="439"/>
        <end position="459"/>
    </location>
</feature>
<dbReference type="GO" id="GO:0022877">
    <property type="term" value="F:protein-N(PI)-phosphohistidine-fructose phosphotransferase system transporter activity"/>
    <property type="evidence" value="ECO:0007669"/>
    <property type="project" value="InterPro"/>
</dbReference>